<feature type="domain" description="Leucine-rich repeat-containing N-terminal plant-type" evidence="4">
    <location>
        <begin position="34"/>
        <end position="75"/>
    </location>
</feature>
<comment type="caution">
    <text evidence="5">The sequence shown here is derived from an EMBL/GenBank/DDBJ whole genome shotgun (WGS) entry which is preliminary data.</text>
</comment>
<dbReference type="InterPro" id="IPR013210">
    <property type="entry name" value="LRR_N_plant-typ"/>
</dbReference>
<gene>
    <name evidence="5" type="ORF">L3X38_035021</name>
</gene>
<keyword evidence="3" id="KW-0732">Signal</keyword>
<keyword evidence="2" id="KW-0677">Repeat</keyword>
<keyword evidence="1" id="KW-0433">Leucine-rich repeat</keyword>
<dbReference type="EMBL" id="JAJFAZ020000006">
    <property type="protein sequence ID" value="KAI5325947.1"/>
    <property type="molecule type" value="Genomic_DNA"/>
</dbReference>
<dbReference type="Pfam" id="PF08263">
    <property type="entry name" value="LRRNT_2"/>
    <property type="match status" value="1"/>
</dbReference>
<proteinExistence type="predicted"/>
<evidence type="ECO:0000313" key="6">
    <source>
        <dbReference type="Proteomes" id="UP001054821"/>
    </source>
</evidence>
<evidence type="ECO:0000256" key="1">
    <source>
        <dbReference type="ARBA" id="ARBA00022614"/>
    </source>
</evidence>
<keyword evidence="6" id="KW-1185">Reference proteome</keyword>
<evidence type="ECO:0000259" key="4">
    <source>
        <dbReference type="Pfam" id="PF08263"/>
    </source>
</evidence>
<sequence length="135" mass="15336">MKTFLQYFFLLFLNITTMTICGKTIPPVHSRCIKDQQLSLLHLKKSLIFNEDSYYSYPTKVISWNSSTDCCSWPGMLFVLTLAENLSLVALTIPAVSSIFNIFKASIWPIIRLAMALAFRQQSESLPTGIDDFLT</sequence>
<dbReference type="Proteomes" id="UP001054821">
    <property type="component" value="Chromosome 6"/>
</dbReference>
<evidence type="ECO:0000256" key="2">
    <source>
        <dbReference type="ARBA" id="ARBA00022737"/>
    </source>
</evidence>
<feature type="chain" id="PRO_5042123088" description="Leucine-rich repeat-containing N-terminal plant-type domain-containing protein" evidence="3">
    <location>
        <begin position="23"/>
        <end position="135"/>
    </location>
</feature>
<organism evidence="5 6">
    <name type="scientific">Prunus dulcis</name>
    <name type="common">Almond</name>
    <name type="synonym">Amygdalus dulcis</name>
    <dbReference type="NCBI Taxonomy" id="3755"/>
    <lineage>
        <taxon>Eukaryota</taxon>
        <taxon>Viridiplantae</taxon>
        <taxon>Streptophyta</taxon>
        <taxon>Embryophyta</taxon>
        <taxon>Tracheophyta</taxon>
        <taxon>Spermatophyta</taxon>
        <taxon>Magnoliopsida</taxon>
        <taxon>eudicotyledons</taxon>
        <taxon>Gunneridae</taxon>
        <taxon>Pentapetalae</taxon>
        <taxon>rosids</taxon>
        <taxon>fabids</taxon>
        <taxon>Rosales</taxon>
        <taxon>Rosaceae</taxon>
        <taxon>Amygdaloideae</taxon>
        <taxon>Amygdaleae</taxon>
        <taxon>Prunus</taxon>
    </lineage>
</organism>
<dbReference type="AlphaFoldDB" id="A0AAD4VKM8"/>
<protein>
    <recommendedName>
        <fullName evidence="4">Leucine-rich repeat-containing N-terminal plant-type domain-containing protein</fullName>
    </recommendedName>
</protein>
<name>A0AAD4VKM8_PRUDU</name>
<evidence type="ECO:0000313" key="5">
    <source>
        <dbReference type="EMBL" id="KAI5325947.1"/>
    </source>
</evidence>
<evidence type="ECO:0000256" key="3">
    <source>
        <dbReference type="SAM" id="SignalP"/>
    </source>
</evidence>
<feature type="signal peptide" evidence="3">
    <location>
        <begin position="1"/>
        <end position="22"/>
    </location>
</feature>
<accession>A0AAD4VKM8</accession>
<reference evidence="5 6" key="1">
    <citation type="journal article" date="2022" name="G3 (Bethesda)">
        <title>Whole-genome sequence and methylome profiling of the almond [Prunus dulcis (Mill.) D.A. Webb] cultivar 'Nonpareil'.</title>
        <authorList>
            <person name="D'Amico-Willman K.M."/>
            <person name="Ouma W.Z."/>
            <person name="Meulia T."/>
            <person name="Sideli G.M."/>
            <person name="Gradziel T.M."/>
            <person name="Fresnedo-Ramirez J."/>
        </authorList>
    </citation>
    <scope>NUCLEOTIDE SEQUENCE [LARGE SCALE GENOMIC DNA]</scope>
    <source>
        <strain evidence="5">Clone GOH B32 T37-40</strain>
    </source>
</reference>